<protein>
    <submittedName>
        <fullName evidence="3">Uncharacterized protein</fullName>
    </submittedName>
</protein>
<feature type="transmembrane region" description="Helical" evidence="2">
    <location>
        <begin position="205"/>
        <end position="227"/>
    </location>
</feature>
<evidence type="ECO:0000256" key="1">
    <source>
        <dbReference type="SAM" id="MobiDB-lite"/>
    </source>
</evidence>
<feature type="transmembrane region" description="Helical" evidence="2">
    <location>
        <begin position="171"/>
        <end position="193"/>
    </location>
</feature>
<keyword evidence="2" id="KW-0812">Transmembrane</keyword>
<sequence>MRRHSKSREPRPAPSTSKDGLSSMFSRVPLLHGVSTVEESLQNLTMGDHIPGLLIPVAFLSSLRTNLQISTFPDDASYNPYSPYGISIENGLDASCTPLYGSSGSQEGLHSLPAVQRLARRNSRATNPSCVDSAGTLPTECHLAVYPTQSEEEITSALGLISESVSQQRILAVRAIISHPAVIAAGILFFLSSSKFIYSGSPADLILILSVWTLSLLVLILVIRFMVKGYMVPIRQTRDIKWLSQDSVHGLSHRRDEVFVARDPNTGNGDEGGDIIGVLVMRTCKTVTDASTPGVRPRSARRKSSARWTGIIRAWTVRQSARSNGVGTRLLEAATANCRLRTLDGPMFADDHAHSKRFLPGIFNIGFDKQDAWARSFLKHTIMKERNK</sequence>
<keyword evidence="2" id="KW-1133">Transmembrane helix</keyword>
<dbReference type="InterPro" id="IPR016181">
    <property type="entry name" value="Acyl_CoA_acyltransferase"/>
</dbReference>
<dbReference type="SUPFAM" id="SSF55729">
    <property type="entry name" value="Acyl-CoA N-acyltransferases (Nat)"/>
    <property type="match status" value="1"/>
</dbReference>
<dbReference type="HOGENOM" id="CLU_040076_0_0_1"/>
<proteinExistence type="predicted"/>
<dbReference type="Gene3D" id="3.40.630.30">
    <property type="match status" value="1"/>
</dbReference>
<feature type="compositionally biased region" description="Polar residues" evidence="1">
    <location>
        <begin position="14"/>
        <end position="23"/>
    </location>
</feature>
<evidence type="ECO:0000313" key="3">
    <source>
        <dbReference type="EMBL" id="EZF54623.1"/>
    </source>
</evidence>
<dbReference type="AlphaFoldDB" id="A0A022W9A2"/>
<keyword evidence="2" id="KW-0472">Membrane</keyword>
<name>A0A022W9A2_TRIRU</name>
<feature type="region of interest" description="Disordered" evidence="1">
    <location>
        <begin position="1"/>
        <end position="23"/>
    </location>
</feature>
<dbReference type="EMBL" id="KK207780">
    <property type="protein sequence ID" value="EZF54623.1"/>
    <property type="molecule type" value="Genomic_DNA"/>
</dbReference>
<reference evidence="3" key="1">
    <citation type="submission" date="2014-02" db="EMBL/GenBank/DDBJ databases">
        <title>The Genome Sequence of Trichophyton rubrum (morphotype fischeri) CBS 288.86.</title>
        <authorList>
            <consortium name="The Broad Institute Genomics Platform"/>
            <person name="Cuomo C.A."/>
            <person name="White T.C."/>
            <person name="Graser Y."/>
            <person name="Martinez-Rossi N."/>
            <person name="Heitman J."/>
            <person name="Young S.K."/>
            <person name="Zeng Q."/>
            <person name="Gargeya S."/>
            <person name="Abouelleil A."/>
            <person name="Alvarado L."/>
            <person name="Chapman S.B."/>
            <person name="Gainer-Dewar J."/>
            <person name="Goldberg J."/>
            <person name="Griggs A."/>
            <person name="Gujja S."/>
            <person name="Hansen M."/>
            <person name="Howarth C."/>
            <person name="Imamovic A."/>
            <person name="Larimer J."/>
            <person name="Martinez D."/>
            <person name="Murphy C."/>
            <person name="Pearson M.D."/>
            <person name="Persinoti G."/>
            <person name="Poon T."/>
            <person name="Priest M."/>
            <person name="Roberts A.D."/>
            <person name="Saif S."/>
            <person name="Shea T.D."/>
            <person name="Sykes S.N."/>
            <person name="Wortman J."/>
            <person name="Nusbaum C."/>
            <person name="Birren B."/>
        </authorList>
    </citation>
    <scope>NUCLEOTIDE SEQUENCE [LARGE SCALE GENOMIC DNA]</scope>
    <source>
        <strain evidence="3">CBS 288.86</strain>
    </source>
</reference>
<organism evidence="3">
    <name type="scientific">Trichophyton rubrum CBS 288.86</name>
    <dbReference type="NCBI Taxonomy" id="1215330"/>
    <lineage>
        <taxon>Eukaryota</taxon>
        <taxon>Fungi</taxon>
        <taxon>Dikarya</taxon>
        <taxon>Ascomycota</taxon>
        <taxon>Pezizomycotina</taxon>
        <taxon>Eurotiomycetes</taxon>
        <taxon>Eurotiomycetidae</taxon>
        <taxon>Onygenales</taxon>
        <taxon>Arthrodermataceae</taxon>
        <taxon>Trichophyton</taxon>
    </lineage>
</organism>
<dbReference type="OrthoDB" id="5343688at2759"/>
<dbReference type="Proteomes" id="UP000023758">
    <property type="component" value="Unassembled WGS sequence"/>
</dbReference>
<evidence type="ECO:0000256" key="2">
    <source>
        <dbReference type="SAM" id="Phobius"/>
    </source>
</evidence>
<accession>A0A022W9A2</accession>
<gene>
    <name evidence="3" type="ORF">H103_02607</name>
</gene>